<comment type="caution">
    <text evidence="1">The sequence shown here is derived from an EMBL/GenBank/DDBJ whole genome shotgun (WGS) entry which is preliminary data.</text>
</comment>
<evidence type="ECO:0000313" key="1">
    <source>
        <dbReference type="EMBL" id="KAJ4971134.1"/>
    </source>
</evidence>
<protein>
    <submittedName>
        <fullName evidence="1">Uncharacterized protein</fullName>
    </submittedName>
</protein>
<gene>
    <name evidence="1" type="ORF">NE237_004233</name>
</gene>
<organism evidence="1 2">
    <name type="scientific">Protea cynaroides</name>
    <dbReference type="NCBI Taxonomy" id="273540"/>
    <lineage>
        <taxon>Eukaryota</taxon>
        <taxon>Viridiplantae</taxon>
        <taxon>Streptophyta</taxon>
        <taxon>Embryophyta</taxon>
        <taxon>Tracheophyta</taxon>
        <taxon>Spermatophyta</taxon>
        <taxon>Magnoliopsida</taxon>
        <taxon>Proteales</taxon>
        <taxon>Proteaceae</taxon>
        <taxon>Protea</taxon>
    </lineage>
</organism>
<accession>A0A9Q0KIJ4</accession>
<evidence type="ECO:0000313" key="2">
    <source>
        <dbReference type="Proteomes" id="UP001141806"/>
    </source>
</evidence>
<sequence length="162" mass="18160">MRHETPKGNAAIVDVPNMAIVDDAMVDALWESKACIGDDERRVFGAPSYDDLLETDLAVRQDVLPSLVQAVGQRAIGVVGPNSVAVEDPVDRQMQQGVLSVWTRPGGVCRTGGRIHYRMWGRVFPRWFWRRFRQRAAVVEAWLLLVERMVSDGSEILNNLMG</sequence>
<keyword evidence="2" id="KW-1185">Reference proteome</keyword>
<name>A0A9Q0KIJ4_9MAGN</name>
<dbReference type="AlphaFoldDB" id="A0A9Q0KIJ4"/>
<dbReference type="EMBL" id="JAMYWD010000005">
    <property type="protein sequence ID" value="KAJ4971134.1"/>
    <property type="molecule type" value="Genomic_DNA"/>
</dbReference>
<proteinExistence type="predicted"/>
<reference evidence="1" key="1">
    <citation type="journal article" date="2023" name="Plant J.">
        <title>The genome of the king protea, Protea cynaroides.</title>
        <authorList>
            <person name="Chang J."/>
            <person name="Duong T.A."/>
            <person name="Schoeman C."/>
            <person name="Ma X."/>
            <person name="Roodt D."/>
            <person name="Barker N."/>
            <person name="Li Z."/>
            <person name="Van de Peer Y."/>
            <person name="Mizrachi E."/>
        </authorList>
    </citation>
    <scope>NUCLEOTIDE SEQUENCE</scope>
    <source>
        <tissue evidence="1">Young leaves</tissue>
    </source>
</reference>
<dbReference type="Proteomes" id="UP001141806">
    <property type="component" value="Unassembled WGS sequence"/>
</dbReference>